<dbReference type="Proteomes" id="UP000254326">
    <property type="component" value="Unassembled WGS sequence"/>
</dbReference>
<dbReference type="Gene3D" id="3.40.710.10">
    <property type="entry name" value="DD-peptidase/beta-lactamase superfamily"/>
    <property type="match status" value="1"/>
</dbReference>
<comment type="caution">
    <text evidence="2">The sequence shown here is derived from an EMBL/GenBank/DDBJ whole genome shotgun (WGS) entry which is preliminary data.</text>
</comment>
<feature type="domain" description="Beta-lactamase-related" evidence="1">
    <location>
        <begin position="2"/>
        <end position="61"/>
    </location>
</feature>
<name>A0A370U8T4_9GAMM</name>
<protein>
    <recommendedName>
        <fullName evidence="1">Beta-lactamase-related domain-containing protein</fullName>
    </recommendedName>
</protein>
<dbReference type="OrthoDB" id="5377431at2"/>
<evidence type="ECO:0000313" key="2">
    <source>
        <dbReference type="EMBL" id="RDL44182.1"/>
    </source>
</evidence>
<dbReference type="InterPro" id="IPR012338">
    <property type="entry name" value="Beta-lactam/transpept-like"/>
</dbReference>
<organism evidence="2 3">
    <name type="scientific">Marinomonas piezotolerans</name>
    <dbReference type="NCBI Taxonomy" id="2213058"/>
    <lineage>
        <taxon>Bacteria</taxon>
        <taxon>Pseudomonadati</taxon>
        <taxon>Pseudomonadota</taxon>
        <taxon>Gammaproteobacteria</taxon>
        <taxon>Oceanospirillales</taxon>
        <taxon>Oceanospirillaceae</taxon>
        <taxon>Marinomonas</taxon>
    </lineage>
</organism>
<proteinExistence type="predicted"/>
<dbReference type="RefSeq" id="WP_115468220.1">
    <property type="nucleotide sequence ID" value="NZ_QKRA01000004.1"/>
</dbReference>
<dbReference type="EMBL" id="QKRA01000004">
    <property type="protein sequence ID" value="RDL44182.1"/>
    <property type="molecule type" value="Genomic_DNA"/>
</dbReference>
<keyword evidence="3" id="KW-1185">Reference proteome</keyword>
<evidence type="ECO:0000259" key="1">
    <source>
        <dbReference type="Pfam" id="PF00144"/>
    </source>
</evidence>
<evidence type="ECO:0000313" key="3">
    <source>
        <dbReference type="Proteomes" id="UP000254326"/>
    </source>
</evidence>
<accession>A0A370U8T4</accession>
<dbReference type="Pfam" id="PF00144">
    <property type="entry name" value="Beta-lactamase"/>
    <property type="match status" value="1"/>
</dbReference>
<dbReference type="AlphaFoldDB" id="A0A370U8T4"/>
<dbReference type="SUPFAM" id="SSF56601">
    <property type="entry name" value="beta-lactamase/transpeptidase-like"/>
    <property type="match status" value="1"/>
</dbReference>
<sequence length="81" mass="9080">MVFEKYYGLSGSETAEQLDDYSSLNLASVSKQFTAMGIVILKNKSLLEYDDEISKYIPSSIFTKESLFAISSIIPQVFLII</sequence>
<reference evidence="2 3" key="1">
    <citation type="submission" date="2018-06" db="EMBL/GenBank/DDBJ databases">
        <title>Marinomonas sp. YLB-05 draft genome sequence.</title>
        <authorList>
            <person name="Yu L."/>
            <person name="Tang X."/>
        </authorList>
    </citation>
    <scope>NUCLEOTIDE SEQUENCE [LARGE SCALE GENOMIC DNA]</scope>
    <source>
        <strain evidence="2 3">YLB-05</strain>
    </source>
</reference>
<gene>
    <name evidence="2" type="ORF">DN730_11175</name>
</gene>
<dbReference type="InterPro" id="IPR001466">
    <property type="entry name" value="Beta-lactam-related"/>
</dbReference>